<name>A0A165EHR5_9APHY</name>
<dbReference type="Pfam" id="PF00656">
    <property type="entry name" value="Peptidase_C14"/>
    <property type="match status" value="1"/>
</dbReference>
<dbReference type="GO" id="GO:0005737">
    <property type="term" value="C:cytoplasm"/>
    <property type="evidence" value="ECO:0007669"/>
    <property type="project" value="TreeGrafter"/>
</dbReference>
<dbReference type="OrthoDB" id="3223806at2759"/>
<reference evidence="4 5" key="1">
    <citation type="journal article" date="2016" name="Mol. Biol. Evol.">
        <title>Comparative Genomics of Early-Diverging Mushroom-Forming Fungi Provides Insights into the Origins of Lignocellulose Decay Capabilities.</title>
        <authorList>
            <person name="Nagy L.G."/>
            <person name="Riley R."/>
            <person name="Tritt A."/>
            <person name="Adam C."/>
            <person name="Daum C."/>
            <person name="Floudas D."/>
            <person name="Sun H."/>
            <person name="Yadav J.S."/>
            <person name="Pangilinan J."/>
            <person name="Larsson K.H."/>
            <person name="Matsuura K."/>
            <person name="Barry K."/>
            <person name="Labutti K."/>
            <person name="Kuo R."/>
            <person name="Ohm R.A."/>
            <person name="Bhattacharya S.S."/>
            <person name="Shirouzu T."/>
            <person name="Yoshinaga Y."/>
            <person name="Martin F.M."/>
            <person name="Grigoriev I.V."/>
            <person name="Hibbett D.S."/>
        </authorList>
    </citation>
    <scope>NUCLEOTIDE SEQUENCE [LARGE SCALE GENOMIC DNA]</scope>
    <source>
        <strain evidence="4 5">93-53</strain>
    </source>
</reference>
<feature type="domain" description="Peptidase C14 caspase" evidence="3">
    <location>
        <begin position="18"/>
        <end position="219"/>
    </location>
</feature>
<dbReference type="PANTHER" id="PTHR48104">
    <property type="entry name" value="METACASPASE-4"/>
    <property type="match status" value="1"/>
</dbReference>
<dbReference type="GeneID" id="63829538"/>
<dbReference type="AlphaFoldDB" id="A0A165EHR5"/>
<evidence type="ECO:0000256" key="2">
    <source>
        <dbReference type="SAM" id="MobiDB-lite"/>
    </source>
</evidence>
<organism evidence="4 5">
    <name type="scientific">Laetiporus sulphureus 93-53</name>
    <dbReference type="NCBI Taxonomy" id="1314785"/>
    <lineage>
        <taxon>Eukaryota</taxon>
        <taxon>Fungi</taxon>
        <taxon>Dikarya</taxon>
        <taxon>Basidiomycota</taxon>
        <taxon>Agaricomycotina</taxon>
        <taxon>Agaricomycetes</taxon>
        <taxon>Polyporales</taxon>
        <taxon>Laetiporus</taxon>
    </lineage>
</organism>
<keyword evidence="5" id="KW-1185">Reference proteome</keyword>
<feature type="compositionally biased region" description="Polar residues" evidence="2">
    <location>
        <begin position="265"/>
        <end position="276"/>
    </location>
</feature>
<dbReference type="InterPro" id="IPR050452">
    <property type="entry name" value="Metacaspase"/>
</dbReference>
<evidence type="ECO:0000313" key="4">
    <source>
        <dbReference type="EMBL" id="KZT07073.1"/>
    </source>
</evidence>
<feature type="compositionally biased region" description="Polar residues" evidence="2">
    <location>
        <begin position="285"/>
        <end position="296"/>
    </location>
</feature>
<dbReference type="Gene3D" id="3.40.50.12660">
    <property type="match status" value="1"/>
</dbReference>
<dbReference type="EMBL" id="KV427621">
    <property type="protein sequence ID" value="KZT07073.1"/>
    <property type="molecule type" value="Genomic_DNA"/>
</dbReference>
<comment type="similarity">
    <text evidence="1">Belongs to the peptidase C14B family.</text>
</comment>
<dbReference type="GO" id="GO:0004197">
    <property type="term" value="F:cysteine-type endopeptidase activity"/>
    <property type="evidence" value="ECO:0007669"/>
    <property type="project" value="InterPro"/>
</dbReference>
<protein>
    <recommendedName>
        <fullName evidence="3">Peptidase C14 caspase domain-containing protein</fullName>
    </recommendedName>
</protein>
<accession>A0A165EHR5</accession>
<feature type="region of interest" description="Disordered" evidence="2">
    <location>
        <begin position="242"/>
        <end position="392"/>
    </location>
</feature>
<feature type="compositionally biased region" description="Low complexity" evidence="2">
    <location>
        <begin position="366"/>
        <end position="378"/>
    </location>
</feature>
<dbReference type="InterPro" id="IPR011600">
    <property type="entry name" value="Pept_C14_caspase"/>
</dbReference>
<dbReference type="PANTHER" id="PTHR48104:SF30">
    <property type="entry name" value="METACASPASE-1"/>
    <property type="match status" value="1"/>
</dbReference>
<gene>
    <name evidence="4" type="ORF">LAESUDRAFT_758880</name>
</gene>
<dbReference type="InParanoid" id="A0A165EHR5"/>
<dbReference type="Proteomes" id="UP000076871">
    <property type="component" value="Unassembled WGS sequence"/>
</dbReference>
<evidence type="ECO:0000313" key="5">
    <source>
        <dbReference type="Proteomes" id="UP000076871"/>
    </source>
</evidence>
<sequence>MTVGAPVAAVNAEVPSPRKKALIVGNNGDDLQGPRRDAESFKGLLIHKYKFKAEDIMMMVSNGDDPLMDPSRRENVIRELKALVRDARKDDSFVFFYAGHSTQMTCRHGTEDDGLDEAIWLKNGSGPVTENDYILDNVLREILVDTLLPLGAYMFSFFDACTSGTLMDLDHDKCNQRQFEKTYHPKRTIPPNTCWLEQPLCISTSHNLFSPDRSNVSSPVSMQSPQAQPLARSIVATPLTKTRVSSPLARGAVQPSEPHSRRSNRVTTERSAQTTPAHFHHDTRTSVGRPTMNSDIPYTPIATRLQHRSTANKENMQVEDTCRHPKRRMSTSERLSMNTRKDPDRRRRATSSATFMQSVIPPPVPSTSLSRSSGSVGLHAGTPAKRRTAEDVWRDVTSSSPVPYCDSPPGSPLNASLSVRREASAGVTFAEAASMVENQSRVKCTGFCHDQLLENNVGSGQGARIVSISACADGQRTWEAGSRSTTQFLVHYLRMDLDLPYTECKVANIDVYVLVGTTPKPTWRQVWAHLSTRGDTFIHTGREKYREWHREDSMPTYQDPLISSDSPLILDSPFTLINPLSLEDAESTQP</sequence>
<evidence type="ECO:0000256" key="1">
    <source>
        <dbReference type="ARBA" id="ARBA00009005"/>
    </source>
</evidence>
<proteinExistence type="inferred from homology"/>
<dbReference type="RefSeq" id="XP_040764813.1">
    <property type="nucleotide sequence ID" value="XM_040912510.1"/>
</dbReference>
<dbReference type="GO" id="GO:0006508">
    <property type="term" value="P:proteolysis"/>
    <property type="evidence" value="ECO:0007669"/>
    <property type="project" value="InterPro"/>
</dbReference>
<evidence type="ECO:0000259" key="3">
    <source>
        <dbReference type="Pfam" id="PF00656"/>
    </source>
</evidence>